<dbReference type="Gene3D" id="3.40.50.300">
    <property type="entry name" value="P-loop containing nucleotide triphosphate hydrolases"/>
    <property type="match status" value="1"/>
</dbReference>
<organism evidence="2 3">
    <name type="scientific">Glomus cerebriforme</name>
    <dbReference type="NCBI Taxonomy" id="658196"/>
    <lineage>
        <taxon>Eukaryota</taxon>
        <taxon>Fungi</taxon>
        <taxon>Fungi incertae sedis</taxon>
        <taxon>Mucoromycota</taxon>
        <taxon>Glomeromycotina</taxon>
        <taxon>Glomeromycetes</taxon>
        <taxon>Glomerales</taxon>
        <taxon>Glomeraceae</taxon>
        <taxon>Glomus</taxon>
    </lineage>
</organism>
<dbReference type="Proteomes" id="UP000265703">
    <property type="component" value="Unassembled WGS sequence"/>
</dbReference>
<proteinExistence type="predicted"/>
<reference evidence="2 3" key="1">
    <citation type="submission" date="2018-06" db="EMBL/GenBank/DDBJ databases">
        <title>Comparative genomics reveals the genomic features of Rhizophagus irregularis, R. cerebriforme, R. diaphanum and Gigaspora rosea, and their symbiotic lifestyle signature.</title>
        <authorList>
            <person name="Morin E."/>
            <person name="San Clemente H."/>
            <person name="Chen E.C.H."/>
            <person name="De La Providencia I."/>
            <person name="Hainaut M."/>
            <person name="Kuo A."/>
            <person name="Kohler A."/>
            <person name="Murat C."/>
            <person name="Tang N."/>
            <person name="Roy S."/>
            <person name="Loubradou J."/>
            <person name="Henrissat B."/>
            <person name="Grigoriev I.V."/>
            <person name="Corradi N."/>
            <person name="Roux C."/>
            <person name="Martin F.M."/>
        </authorList>
    </citation>
    <scope>NUCLEOTIDE SEQUENCE [LARGE SCALE GENOMIC DNA]</scope>
    <source>
        <strain evidence="2 3">DAOM 227022</strain>
    </source>
</reference>
<name>A0A397TPL7_9GLOM</name>
<comment type="caution">
    <text evidence="2">The sequence shown here is derived from an EMBL/GenBank/DDBJ whole genome shotgun (WGS) entry which is preliminary data.</text>
</comment>
<dbReference type="SUPFAM" id="SSF52540">
    <property type="entry name" value="P-loop containing nucleoside triphosphate hydrolases"/>
    <property type="match status" value="1"/>
</dbReference>
<dbReference type="InterPro" id="IPR027417">
    <property type="entry name" value="P-loop_NTPase"/>
</dbReference>
<keyword evidence="3" id="KW-1185">Reference proteome</keyword>
<dbReference type="AlphaFoldDB" id="A0A397TPL7"/>
<sequence length="603" mass="70272">MANETNQILVTEDIELDKTIMSWKDLLQENELLKNKLEAEQKEKELESLGIERIRKATGTEKKTNVPLLNMILRGDFVALYGARTSGKSTRVIQVMEKLKSLGIVCIYVTFEQCDMKTINTFWSTFGTALRISAPKYFGKDDVKSASDFLIKFEKEKWNDIHVVLFIDEYDTLFEAHDDIKYSFLKTIRGIRNIENYYSLLSLVAIGPFSILHLSSDRIITSPFNIREPFRNPNFTLEQVQTVYKEFENDFYITIDPRIIEDIYIRTSGHAALVCLCGKVISSYLMTKLDENRRLDFSIWTKFVVNSMHNIIFDYITFRKMITTLLKKEIRPAVKLLRSVFLGSSGFISIYDSEEKKLAEFLTAEGVLIRNEMMNNFKMSSMFVDELIQRYVIPILYSSAPTNAVPKKPDDSLDIINILKIAIQFFDKEIIYKAFNRSFKTAHVYVKGQKNILVPQESMYNLELSRILVNWIVKQTGFEVTGQWHQIEYHANKNNKYIYSNMIIKTPKQTIILKILATATKKELDEHFVKVLDYAKKLSANEIWIVHFTCEDYTTPYWPSDKKFEKINIAHFFHDQIFKNVQMKVQFVSDSGTIDYINDDISL</sequence>
<evidence type="ECO:0000313" key="3">
    <source>
        <dbReference type="Proteomes" id="UP000265703"/>
    </source>
</evidence>
<evidence type="ECO:0008006" key="4">
    <source>
        <dbReference type="Google" id="ProtNLM"/>
    </source>
</evidence>
<dbReference type="Pfam" id="PF14516">
    <property type="entry name" value="AAA_35"/>
    <property type="match status" value="1"/>
</dbReference>
<evidence type="ECO:0000256" key="1">
    <source>
        <dbReference type="SAM" id="Coils"/>
    </source>
</evidence>
<dbReference type="STRING" id="658196.A0A397TPL7"/>
<dbReference type="EMBL" id="QKYT01000005">
    <property type="protein sequence ID" value="RIA99389.1"/>
    <property type="molecule type" value="Genomic_DNA"/>
</dbReference>
<keyword evidence="1" id="KW-0175">Coiled coil</keyword>
<protein>
    <recommendedName>
        <fullName evidence="4">P-loop containing nucleoside triphosphate hydrolase protein</fullName>
    </recommendedName>
</protein>
<accession>A0A397TPL7</accession>
<evidence type="ECO:0000313" key="2">
    <source>
        <dbReference type="EMBL" id="RIA99389.1"/>
    </source>
</evidence>
<dbReference type="OrthoDB" id="5596319at2759"/>
<gene>
    <name evidence="2" type="ORF">C1645_730990</name>
</gene>
<feature type="coiled-coil region" evidence="1">
    <location>
        <begin position="20"/>
        <end position="49"/>
    </location>
</feature>